<accession>A0A7S2JFX7</accession>
<evidence type="ECO:0000259" key="3">
    <source>
        <dbReference type="PROSITE" id="PS50222"/>
    </source>
</evidence>
<dbReference type="InterPro" id="IPR018247">
    <property type="entry name" value="EF_Hand_1_Ca_BS"/>
</dbReference>
<feature type="compositionally biased region" description="Low complexity" evidence="2">
    <location>
        <begin position="152"/>
        <end position="172"/>
    </location>
</feature>
<dbReference type="InterPro" id="IPR002048">
    <property type="entry name" value="EF_hand_dom"/>
</dbReference>
<sequence length="315" mass="33714">MRDVEGLQTEPAYPTMGFVLCRGRGLHVLLDKDEPPEVLQTCATKKSDGVYLELGTLQPEPLKYVIIPYTETPDVEHEYAMTLYTDYEVELEKVDPTKVLPPCIQCTDPKSFAKVGKALKSLEAKYATLAKKEQELRRMHAFGKPQTPALLAASQQTTAASQQPPAEQPASQCNSGQCGSGASGHFHQGRGAAAAAGAGYGAGAVSGGACSAGVDANMTAADVANFSHYFHSVDTSNDGFISAAELKRATLAVEQQHALEDAEYATQAREARAALATGAAELKELQQMLQQKREAKARAQVAPLPRGGRRTPRNR</sequence>
<feature type="domain" description="EF-hand" evidence="3">
    <location>
        <begin position="221"/>
        <end position="256"/>
    </location>
</feature>
<organism evidence="4">
    <name type="scientific">Haptolina brevifila</name>
    <dbReference type="NCBI Taxonomy" id="156173"/>
    <lineage>
        <taxon>Eukaryota</taxon>
        <taxon>Haptista</taxon>
        <taxon>Haptophyta</taxon>
        <taxon>Prymnesiophyceae</taxon>
        <taxon>Prymnesiales</taxon>
        <taxon>Prymnesiaceae</taxon>
        <taxon>Haptolina</taxon>
    </lineage>
</organism>
<dbReference type="GO" id="GO:0005509">
    <property type="term" value="F:calcium ion binding"/>
    <property type="evidence" value="ECO:0007669"/>
    <property type="project" value="InterPro"/>
</dbReference>
<protein>
    <recommendedName>
        <fullName evidence="3">EF-hand domain-containing protein</fullName>
    </recommendedName>
</protein>
<evidence type="ECO:0000313" key="4">
    <source>
        <dbReference type="EMBL" id="CAD9546693.1"/>
    </source>
</evidence>
<feature type="region of interest" description="Disordered" evidence="2">
    <location>
        <begin position="152"/>
        <end position="181"/>
    </location>
</feature>
<dbReference type="InterPro" id="IPR036213">
    <property type="entry name" value="Calpain_III_sf"/>
</dbReference>
<dbReference type="InterPro" id="IPR011992">
    <property type="entry name" value="EF-hand-dom_pair"/>
</dbReference>
<evidence type="ECO:0000256" key="1">
    <source>
        <dbReference type="ARBA" id="ARBA00022837"/>
    </source>
</evidence>
<dbReference type="PROSITE" id="PS00018">
    <property type="entry name" value="EF_HAND_1"/>
    <property type="match status" value="1"/>
</dbReference>
<evidence type="ECO:0000256" key="2">
    <source>
        <dbReference type="SAM" id="MobiDB-lite"/>
    </source>
</evidence>
<dbReference type="SUPFAM" id="SSF47473">
    <property type="entry name" value="EF-hand"/>
    <property type="match status" value="1"/>
</dbReference>
<gene>
    <name evidence="4" type="ORF">CBRE1094_LOCUS43471</name>
</gene>
<dbReference type="SUPFAM" id="SSF49758">
    <property type="entry name" value="Calpain large subunit, middle domain (domain III)"/>
    <property type="match status" value="1"/>
</dbReference>
<name>A0A7S2JFX7_9EUKA</name>
<dbReference type="PROSITE" id="PS50222">
    <property type="entry name" value="EF_HAND_2"/>
    <property type="match status" value="1"/>
</dbReference>
<dbReference type="AlphaFoldDB" id="A0A7S2JFX7"/>
<reference evidence="4" key="1">
    <citation type="submission" date="2021-01" db="EMBL/GenBank/DDBJ databases">
        <authorList>
            <person name="Corre E."/>
            <person name="Pelletier E."/>
            <person name="Niang G."/>
            <person name="Scheremetjew M."/>
            <person name="Finn R."/>
            <person name="Kale V."/>
            <person name="Holt S."/>
            <person name="Cochrane G."/>
            <person name="Meng A."/>
            <person name="Brown T."/>
            <person name="Cohen L."/>
        </authorList>
    </citation>
    <scope>NUCLEOTIDE SEQUENCE</scope>
    <source>
        <strain evidence="4">UTEX LB 985</strain>
    </source>
</reference>
<proteinExistence type="predicted"/>
<dbReference type="EMBL" id="HBGU01079677">
    <property type="protein sequence ID" value="CAD9546693.1"/>
    <property type="molecule type" value="Transcribed_RNA"/>
</dbReference>
<feature type="region of interest" description="Disordered" evidence="2">
    <location>
        <begin position="290"/>
        <end position="315"/>
    </location>
</feature>
<keyword evidence="1" id="KW-0106">Calcium</keyword>